<dbReference type="Pfam" id="PF00023">
    <property type="entry name" value="Ank"/>
    <property type="match status" value="2"/>
</dbReference>
<dbReference type="EMBL" id="JAULSW010000011">
    <property type="protein sequence ID" value="KAK3368020.1"/>
    <property type="molecule type" value="Genomic_DNA"/>
</dbReference>
<accession>A0AAE0K1U5</accession>
<evidence type="ECO:0000259" key="2">
    <source>
        <dbReference type="Pfam" id="PF06985"/>
    </source>
</evidence>
<dbReference type="InterPro" id="IPR036770">
    <property type="entry name" value="Ankyrin_rpt-contain_sf"/>
</dbReference>
<evidence type="ECO:0000313" key="4">
    <source>
        <dbReference type="EMBL" id="KAK3368020.1"/>
    </source>
</evidence>
<name>A0AAE0K1U5_9PEZI</name>
<gene>
    <name evidence="4" type="ORF">B0H63DRAFT_490161</name>
</gene>
<dbReference type="Gene3D" id="1.25.40.20">
    <property type="entry name" value="Ankyrin repeat-containing domain"/>
    <property type="match status" value="1"/>
</dbReference>
<dbReference type="SUPFAM" id="SSF48403">
    <property type="entry name" value="Ankyrin repeat"/>
    <property type="match status" value="2"/>
</dbReference>
<feature type="domain" description="DUF8212" evidence="3">
    <location>
        <begin position="245"/>
        <end position="282"/>
    </location>
</feature>
<keyword evidence="5" id="KW-1185">Reference proteome</keyword>
<dbReference type="PANTHER" id="PTHR10622">
    <property type="entry name" value="HET DOMAIN-CONTAINING PROTEIN"/>
    <property type="match status" value="1"/>
</dbReference>
<sequence>MRLLDAERFTVVQVRDDAVPEYAILSHTWGDEEVSFQDVQLLDQSLMGRIVSGTSSVNRIKAKSGYSKIKRSAQLATEMGYEYIWIDTCCIDKTSSAELSEAINSMYRWYEQAAICVAYLSDVPKAERQETIYLGEDSAFNQSRWFTRGWTLQELIAPKDVLFYASDWTFIGSKLRDNILCESLQRITGIPAPVLSGKSAPSDRSVANRMEWAADRHTTRVEDIAYCLMGLFGVNMPLLYGEGKRAFIRLQEEILKETDDQSLFIWRMREQEVQADSDSQLCGLLADSPHRFSFSNQLLIRPLPPLETRESIPWSTTNMGLRVTLYLRPENPKLDEYLAILECSVWTIEEGQEGQDVCLAIVLKRLWGDQYARVRAYRMLTTKPPVDEHRVEDEGYKTIYVKQAPSYPPVEIAVARPRQKQYTNSDQAYQIFQVYPPERYDSITSSIHSLNIKKEGIVAIIRFVSSYNHHSTVDVEVSLIRTGGQWKPNFQQHAYGGESLENVFNHLLKHGSAANGLHSRAVPCNINLTHSDRRGRRYIELEVTGTAELAPEERHWGSNPPSPNSFETTLVAPIRAAAPIRILSELEVLIKSCTTVEEFRDIIFPSSEKRTDLVRVKSSNPSTMTQSFQTHLHSLRIRDDKPYTRLIEACISGDATSVSQTLWDEDDLIRARAVECQTEEFDDFRPLHWAASLGYTEMAQILVTMGAELDAVTRSGMTLSHLAALFGHSDLFDPLLFKYGRSVLEITEPISLGWDSPTPPGARVNKRTGETIVHMMAAYSPYLFESRRFRDLLQRSDVYIPLNPHNHGYETPLHRAAAMGNFEAASYLIENATDSVYSTDKYERSTLFHAACGGNPAIIKLMVAKGALIDLPDMHGRSPLHAAVLCNNQDAVSALVELGANTNQPTGPMGLTPAHIAALHGYEVCLKTLGSVSPDVNRPADLARGTTGDVYFEPLHLAAANGHIGCVQYMCKWGVDEKRRASHYLLLKRVEESSEGSETPSRLEVQVVNCGDLTPMEMADAQGHTEVSLELELWKHESVRSFEDIKRRRSRRDANRRS</sequence>
<dbReference type="InterPro" id="IPR058525">
    <property type="entry name" value="DUF8212"/>
</dbReference>
<organism evidence="4 5">
    <name type="scientific">Podospora didyma</name>
    <dbReference type="NCBI Taxonomy" id="330526"/>
    <lineage>
        <taxon>Eukaryota</taxon>
        <taxon>Fungi</taxon>
        <taxon>Dikarya</taxon>
        <taxon>Ascomycota</taxon>
        <taxon>Pezizomycotina</taxon>
        <taxon>Sordariomycetes</taxon>
        <taxon>Sordariomycetidae</taxon>
        <taxon>Sordariales</taxon>
        <taxon>Podosporaceae</taxon>
        <taxon>Podospora</taxon>
    </lineage>
</organism>
<feature type="repeat" description="ANK" evidence="1">
    <location>
        <begin position="682"/>
        <end position="714"/>
    </location>
</feature>
<dbReference type="InterPro" id="IPR010730">
    <property type="entry name" value="HET"/>
</dbReference>
<dbReference type="PANTHER" id="PTHR10622:SF10">
    <property type="entry name" value="HET DOMAIN-CONTAINING PROTEIN"/>
    <property type="match status" value="1"/>
</dbReference>
<dbReference type="PROSITE" id="PS50088">
    <property type="entry name" value="ANK_REPEAT"/>
    <property type="match status" value="3"/>
</dbReference>
<dbReference type="Proteomes" id="UP001285441">
    <property type="component" value="Unassembled WGS sequence"/>
</dbReference>
<dbReference type="AlphaFoldDB" id="A0AAE0K1U5"/>
<dbReference type="SMART" id="SM00248">
    <property type="entry name" value="ANK"/>
    <property type="match status" value="7"/>
</dbReference>
<feature type="domain" description="Heterokaryon incompatibility" evidence="2">
    <location>
        <begin position="22"/>
        <end position="124"/>
    </location>
</feature>
<comment type="caution">
    <text evidence="4">The sequence shown here is derived from an EMBL/GenBank/DDBJ whole genome shotgun (WGS) entry which is preliminary data.</text>
</comment>
<dbReference type="Pfam" id="PF26640">
    <property type="entry name" value="DUF8212"/>
    <property type="match status" value="1"/>
</dbReference>
<feature type="repeat" description="ANK" evidence="1">
    <location>
        <begin position="808"/>
        <end position="840"/>
    </location>
</feature>
<dbReference type="Pfam" id="PF06985">
    <property type="entry name" value="HET"/>
    <property type="match status" value="1"/>
</dbReference>
<dbReference type="InterPro" id="IPR002110">
    <property type="entry name" value="Ankyrin_rpt"/>
</dbReference>
<feature type="repeat" description="ANK" evidence="1">
    <location>
        <begin position="875"/>
        <end position="907"/>
    </location>
</feature>
<protein>
    <submittedName>
        <fullName evidence="4">Ankyrin repeat-containing domain protein</fullName>
    </submittedName>
</protein>
<keyword evidence="1" id="KW-0040">ANK repeat</keyword>
<reference evidence="4" key="1">
    <citation type="journal article" date="2023" name="Mol. Phylogenet. Evol.">
        <title>Genome-scale phylogeny and comparative genomics of the fungal order Sordariales.</title>
        <authorList>
            <person name="Hensen N."/>
            <person name="Bonometti L."/>
            <person name="Westerberg I."/>
            <person name="Brannstrom I.O."/>
            <person name="Guillou S."/>
            <person name="Cros-Aarteil S."/>
            <person name="Calhoun S."/>
            <person name="Haridas S."/>
            <person name="Kuo A."/>
            <person name="Mondo S."/>
            <person name="Pangilinan J."/>
            <person name="Riley R."/>
            <person name="LaButti K."/>
            <person name="Andreopoulos B."/>
            <person name="Lipzen A."/>
            <person name="Chen C."/>
            <person name="Yan M."/>
            <person name="Daum C."/>
            <person name="Ng V."/>
            <person name="Clum A."/>
            <person name="Steindorff A."/>
            <person name="Ohm R.A."/>
            <person name="Martin F."/>
            <person name="Silar P."/>
            <person name="Natvig D.O."/>
            <person name="Lalanne C."/>
            <person name="Gautier V."/>
            <person name="Ament-Velasquez S.L."/>
            <person name="Kruys A."/>
            <person name="Hutchinson M.I."/>
            <person name="Powell A.J."/>
            <person name="Barry K."/>
            <person name="Miller A.N."/>
            <person name="Grigoriev I.V."/>
            <person name="Debuchy R."/>
            <person name="Gladieux P."/>
            <person name="Hiltunen Thoren M."/>
            <person name="Johannesson H."/>
        </authorList>
    </citation>
    <scope>NUCLEOTIDE SEQUENCE</scope>
    <source>
        <strain evidence="4">CBS 232.78</strain>
    </source>
</reference>
<evidence type="ECO:0000313" key="5">
    <source>
        <dbReference type="Proteomes" id="UP001285441"/>
    </source>
</evidence>
<dbReference type="Pfam" id="PF12796">
    <property type="entry name" value="Ank_2"/>
    <property type="match status" value="2"/>
</dbReference>
<evidence type="ECO:0000259" key="3">
    <source>
        <dbReference type="Pfam" id="PF26640"/>
    </source>
</evidence>
<reference evidence="4" key="2">
    <citation type="submission" date="2023-06" db="EMBL/GenBank/DDBJ databases">
        <authorList>
            <consortium name="Lawrence Berkeley National Laboratory"/>
            <person name="Haridas S."/>
            <person name="Hensen N."/>
            <person name="Bonometti L."/>
            <person name="Westerberg I."/>
            <person name="Brannstrom I.O."/>
            <person name="Guillou S."/>
            <person name="Cros-Aarteil S."/>
            <person name="Calhoun S."/>
            <person name="Kuo A."/>
            <person name="Mondo S."/>
            <person name="Pangilinan J."/>
            <person name="Riley R."/>
            <person name="LaButti K."/>
            <person name="Andreopoulos B."/>
            <person name="Lipzen A."/>
            <person name="Chen C."/>
            <person name="Yanf M."/>
            <person name="Daum C."/>
            <person name="Ng V."/>
            <person name="Clum A."/>
            <person name="Steindorff A."/>
            <person name="Ohm R."/>
            <person name="Martin F."/>
            <person name="Silar P."/>
            <person name="Natvig D."/>
            <person name="Lalanne C."/>
            <person name="Gautier V."/>
            <person name="Ament-velasquez S.L."/>
            <person name="Kruys A."/>
            <person name="Hutchinson M.I."/>
            <person name="Powell A.J."/>
            <person name="Barry K."/>
            <person name="Miller A.N."/>
            <person name="Grigoriev I.V."/>
            <person name="Debuchy R."/>
            <person name="Gladieux P."/>
            <person name="Thoren M.H."/>
            <person name="Johannesson H."/>
        </authorList>
    </citation>
    <scope>NUCLEOTIDE SEQUENCE</scope>
    <source>
        <strain evidence="4">CBS 232.78</strain>
    </source>
</reference>
<proteinExistence type="predicted"/>
<evidence type="ECO:0000256" key="1">
    <source>
        <dbReference type="PROSITE-ProRule" id="PRU00023"/>
    </source>
</evidence>
<dbReference type="PROSITE" id="PS50297">
    <property type="entry name" value="ANK_REP_REGION"/>
    <property type="match status" value="2"/>
</dbReference>